<dbReference type="EMBL" id="LR797344">
    <property type="protein sequence ID" value="CAB4204030.1"/>
    <property type="molecule type" value="Genomic_DNA"/>
</dbReference>
<sequence>MVIHFELHPSWTQSLLFGDAIRAGVSLGKDNHWHYQGITGLWVISGNYLIVEIIEKPCDIEPSLIRVTIRQIQARLMQQRKSKNGK</sequence>
<accession>A0A6J5LPC9</accession>
<evidence type="ECO:0000313" key="1">
    <source>
        <dbReference type="EMBL" id="CAB4136434.1"/>
    </source>
</evidence>
<gene>
    <name evidence="2" type="ORF">UFOVP1388_26</name>
    <name evidence="3" type="ORF">UFOVP1565_31</name>
    <name evidence="1" type="ORF">UFOVP311_5</name>
</gene>
<dbReference type="EMBL" id="LR798408">
    <property type="protein sequence ID" value="CAB5229995.1"/>
    <property type="molecule type" value="Genomic_DNA"/>
</dbReference>
<organism evidence="1">
    <name type="scientific">uncultured Caudovirales phage</name>
    <dbReference type="NCBI Taxonomy" id="2100421"/>
    <lineage>
        <taxon>Viruses</taxon>
        <taxon>Duplodnaviria</taxon>
        <taxon>Heunggongvirae</taxon>
        <taxon>Uroviricota</taxon>
        <taxon>Caudoviricetes</taxon>
        <taxon>Peduoviridae</taxon>
        <taxon>Maltschvirus</taxon>
        <taxon>Maltschvirus maltsch</taxon>
    </lineage>
</organism>
<reference evidence="1" key="1">
    <citation type="submission" date="2020-04" db="EMBL/GenBank/DDBJ databases">
        <authorList>
            <person name="Chiriac C."/>
            <person name="Salcher M."/>
            <person name="Ghai R."/>
            <person name="Kavagutti S V."/>
        </authorList>
    </citation>
    <scope>NUCLEOTIDE SEQUENCE</scope>
</reference>
<proteinExistence type="predicted"/>
<protein>
    <submittedName>
        <fullName evidence="1">Uncharacterized protein</fullName>
    </submittedName>
</protein>
<dbReference type="EMBL" id="LR796321">
    <property type="protein sequence ID" value="CAB4136434.1"/>
    <property type="molecule type" value="Genomic_DNA"/>
</dbReference>
<name>A0A6J5LPC9_9CAUD</name>
<evidence type="ECO:0000313" key="3">
    <source>
        <dbReference type="EMBL" id="CAB5229995.1"/>
    </source>
</evidence>
<evidence type="ECO:0000313" key="2">
    <source>
        <dbReference type="EMBL" id="CAB4204030.1"/>
    </source>
</evidence>